<evidence type="ECO:0000259" key="2">
    <source>
        <dbReference type="PROSITE" id="PS50030"/>
    </source>
</evidence>
<dbReference type="EnsemblMetazoa" id="XM_038215556.1">
    <property type="protein sequence ID" value="XP_038071484.1"/>
    <property type="gene ID" value="LOC119740292"/>
</dbReference>
<proteinExistence type="predicted"/>
<dbReference type="GO" id="GO:0006511">
    <property type="term" value="P:ubiquitin-dependent protein catabolic process"/>
    <property type="evidence" value="ECO:0007669"/>
    <property type="project" value="TreeGrafter"/>
</dbReference>
<dbReference type="InterPro" id="IPR015496">
    <property type="entry name" value="Ubiquilin"/>
</dbReference>
<dbReference type="RefSeq" id="XP_038071484.1">
    <property type="nucleotide sequence ID" value="XM_038215556.1"/>
</dbReference>
<dbReference type="OMA" id="HAINLLM"/>
<keyword evidence="5" id="KW-1185">Reference proteome</keyword>
<dbReference type="InterPro" id="IPR047878">
    <property type="entry name" value="UBL7_UBA"/>
</dbReference>
<dbReference type="PROSITE" id="PS50053">
    <property type="entry name" value="UBIQUITIN_2"/>
    <property type="match status" value="1"/>
</dbReference>
<dbReference type="GO" id="GO:0031593">
    <property type="term" value="F:polyubiquitin modification-dependent protein binding"/>
    <property type="evidence" value="ECO:0007669"/>
    <property type="project" value="TreeGrafter"/>
</dbReference>
<accession>A0A914B699</accession>
<dbReference type="CTD" id="84993"/>
<evidence type="ECO:0000313" key="5">
    <source>
        <dbReference type="Proteomes" id="UP000887568"/>
    </source>
</evidence>
<dbReference type="SMART" id="SM00165">
    <property type="entry name" value="UBA"/>
    <property type="match status" value="1"/>
</dbReference>
<dbReference type="PROSITE" id="PS50030">
    <property type="entry name" value="UBA"/>
    <property type="match status" value="1"/>
</dbReference>
<dbReference type="InterPro" id="IPR015940">
    <property type="entry name" value="UBA"/>
</dbReference>
<evidence type="ECO:0000256" key="1">
    <source>
        <dbReference type="SAM" id="MobiDB-lite"/>
    </source>
</evidence>
<sequence>MANSVGSICVKFSEKTGRTRLDEIDFSGSVSTLRERVSTAIGLPSSELSMVYCGRLLRDADNLKLYGLESGCTVHALRKKEPIPIVQAEPLDDVGIRHLMTALHAALLNPAHRQAVHKILTSTETIDNIITATPGLAADHTAVSMLRDPELLIQIADADNVRRIVRAHPAIGHAVMHVAASVTEEGAQTDRARGADNEQGSLQPDLSDDEMDTSSDGRSSSRPQLITQAQLSAALAAAGVGGSAGSSAGAFTQPFTSPPRTQASTTSTPSASTSSQPLAGSSSRSRVGGQLPGGVITADLLARALQQHQQAAAATVAGTNTSSQAADHSDGDTLTAEQLQVQLQQLRSMGITDDAVSLQALQVTGGNVQAALDLIFEGRL</sequence>
<dbReference type="CDD" id="cd14326">
    <property type="entry name" value="UBA_UBL7"/>
    <property type="match status" value="1"/>
</dbReference>
<feature type="domain" description="UBA" evidence="2">
    <location>
        <begin position="334"/>
        <end position="378"/>
    </location>
</feature>
<reference evidence="4" key="1">
    <citation type="submission" date="2022-11" db="UniProtKB">
        <authorList>
            <consortium name="EnsemblMetazoa"/>
        </authorList>
    </citation>
    <scope>IDENTIFICATION</scope>
</reference>
<feature type="region of interest" description="Disordered" evidence="1">
    <location>
        <begin position="184"/>
        <end position="223"/>
    </location>
</feature>
<dbReference type="SUPFAM" id="SSF54236">
    <property type="entry name" value="Ubiquitin-like"/>
    <property type="match status" value="1"/>
</dbReference>
<dbReference type="PANTHER" id="PTHR10677:SF25">
    <property type="entry name" value="UBIQUITIN-LIKE PROTEIN 7"/>
    <property type="match status" value="1"/>
</dbReference>
<organism evidence="4 5">
    <name type="scientific">Patiria miniata</name>
    <name type="common">Bat star</name>
    <name type="synonym">Asterina miniata</name>
    <dbReference type="NCBI Taxonomy" id="46514"/>
    <lineage>
        <taxon>Eukaryota</taxon>
        <taxon>Metazoa</taxon>
        <taxon>Echinodermata</taxon>
        <taxon>Eleutherozoa</taxon>
        <taxon>Asterozoa</taxon>
        <taxon>Asteroidea</taxon>
        <taxon>Valvatacea</taxon>
        <taxon>Valvatida</taxon>
        <taxon>Asterinidae</taxon>
        <taxon>Patiria</taxon>
    </lineage>
</organism>
<dbReference type="GeneID" id="119740292"/>
<feature type="compositionally biased region" description="Polar residues" evidence="1">
    <location>
        <begin position="214"/>
        <end position="223"/>
    </location>
</feature>
<evidence type="ECO:0000313" key="4">
    <source>
        <dbReference type="EnsemblMetazoa" id="XP_038071484.1"/>
    </source>
</evidence>
<dbReference type="SUPFAM" id="SSF46934">
    <property type="entry name" value="UBA-like"/>
    <property type="match status" value="1"/>
</dbReference>
<dbReference type="OrthoDB" id="10054673at2759"/>
<name>A0A914B699_PATMI</name>
<dbReference type="PANTHER" id="PTHR10677">
    <property type="entry name" value="UBIQUILIN"/>
    <property type="match status" value="1"/>
</dbReference>
<feature type="region of interest" description="Disordered" evidence="1">
    <location>
        <begin position="242"/>
        <end position="291"/>
    </location>
</feature>
<feature type="domain" description="Ubiquitin-like" evidence="3">
    <location>
        <begin position="6"/>
        <end position="80"/>
    </location>
</feature>
<dbReference type="AlphaFoldDB" id="A0A914B699"/>
<dbReference type="Proteomes" id="UP000887568">
    <property type="component" value="Unplaced"/>
</dbReference>
<evidence type="ECO:0008006" key="6">
    <source>
        <dbReference type="Google" id="ProtNLM"/>
    </source>
</evidence>
<feature type="compositionally biased region" description="Low complexity" evidence="1">
    <location>
        <begin position="258"/>
        <end position="277"/>
    </location>
</feature>
<dbReference type="InterPro" id="IPR029071">
    <property type="entry name" value="Ubiquitin-like_domsf"/>
</dbReference>
<dbReference type="Pfam" id="PF00240">
    <property type="entry name" value="ubiquitin"/>
    <property type="match status" value="1"/>
</dbReference>
<dbReference type="Gene3D" id="1.10.8.10">
    <property type="entry name" value="DNA helicase RuvA subunit, C-terminal domain"/>
    <property type="match status" value="1"/>
</dbReference>
<dbReference type="InterPro" id="IPR000626">
    <property type="entry name" value="Ubiquitin-like_dom"/>
</dbReference>
<dbReference type="Gene3D" id="3.10.20.90">
    <property type="entry name" value="Phosphatidylinositol 3-kinase Catalytic Subunit, Chain A, domain 1"/>
    <property type="match status" value="1"/>
</dbReference>
<evidence type="ECO:0000259" key="3">
    <source>
        <dbReference type="PROSITE" id="PS50053"/>
    </source>
</evidence>
<dbReference type="InterPro" id="IPR009060">
    <property type="entry name" value="UBA-like_sf"/>
</dbReference>
<protein>
    <recommendedName>
        <fullName evidence="6">Ubiquitin-like protein 7</fullName>
    </recommendedName>
</protein>
<dbReference type="GO" id="GO:0005829">
    <property type="term" value="C:cytosol"/>
    <property type="evidence" value="ECO:0007669"/>
    <property type="project" value="TreeGrafter"/>
</dbReference>